<dbReference type="PROSITE" id="PS50835">
    <property type="entry name" value="IG_LIKE"/>
    <property type="match status" value="3"/>
</dbReference>
<dbReference type="AlphaFoldDB" id="A0AAV3Y351"/>
<gene>
    <name evidence="4" type="ORF">PoB_000360000</name>
</gene>
<feature type="domain" description="Ig-like" evidence="3">
    <location>
        <begin position="438"/>
        <end position="524"/>
    </location>
</feature>
<evidence type="ECO:0000313" key="5">
    <source>
        <dbReference type="Proteomes" id="UP000735302"/>
    </source>
</evidence>
<keyword evidence="1" id="KW-0393">Immunoglobulin domain</keyword>
<dbReference type="PANTHER" id="PTHR10075:SF100">
    <property type="entry name" value="FASCICLIN-2"/>
    <property type="match status" value="1"/>
</dbReference>
<feature type="region of interest" description="Disordered" evidence="2">
    <location>
        <begin position="409"/>
        <end position="434"/>
    </location>
</feature>
<dbReference type="Proteomes" id="UP000735302">
    <property type="component" value="Unassembled WGS sequence"/>
</dbReference>
<evidence type="ECO:0000259" key="3">
    <source>
        <dbReference type="PROSITE" id="PS50835"/>
    </source>
</evidence>
<protein>
    <recommendedName>
        <fullName evidence="3">Ig-like domain-containing protein</fullName>
    </recommendedName>
</protein>
<comment type="caution">
    <text evidence="4">The sequence shown here is derived from an EMBL/GenBank/DDBJ whole genome shotgun (WGS) entry which is preliminary data.</text>
</comment>
<dbReference type="InterPro" id="IPR007110">
    <property type="entry name" value="Ig-like_dom"/>
</dbReference>
<dbReference type="InterPro" id="IPR036116">
    <property type="entry name" value="FN3_sf"/>
</dbReference>
<dbReference type="InterPro" id="IPR013783">
    <property type="entry name" value="Ig-like_fold"/>
</dbReference>
<dbReference type="InterPro" id="IPR003599">
    <property type="entry name" value="Ig_sub"/>
</dbReference>
<dbReference type="Pfam" id="PF13927">
    <property type="entry name" value="Ig_3"/>
    <property type="match status" value="1"/>
</dbReference>
<dbReference type="CDD" id="cd00063">
    <property type="entry name" value="FN3"/>
    <property type="match status" value="1"/>
</dbReference>
<proteinExistence type="predicted"/>
<dbReference type="GO" id="GO:0005886">
    <property type="term" value="C:plasma membrane"/>
    <property type="evidence" value="ECO:0007669"/>
    <property type="project" value="TreeGrafter"/>
</dbReference>
<sequence>MRSRDSVKVVLPLQTTSASTSITEPTTINTPVTTPEMITTTPELTTTTPELTTTAEPASIGRTYFFFGSVEMEGKTHEALTHLVTPPSLDQPTAPLMFTAPIPEVYMVDFGGDMTQICSATGSPTPHIEWYKGNNLVAKAEEDELSAQYSETGITSNFTIKCIVSNDFQLISKEVQVVVKEVESVSVDVYTLPVSESEVLVKWMVIDGDLDSISGFNLTLYDPTDGSVRKETVDGDTRQFPLDNLNTNQSYKLVLTTYGSAGTLDEDALGVVASLPEAVQEVGPILVIDIVDIREDRARLEIRTVGSEAYRVGHYRIRINLMGPKNKRTKVYADLIDVEDSALNIKQLKPESEYEAYIRATPKKSSKVLTSDRFLFTTAAAGESNRPILSAVSALALLASLDQAIPTVSPTTMAPSSPQTSATTSVSDSTAASTTVEPRFPLDFISDLPATYPVTPGGNLTLNCSATGSPAPLIRWYRDDTLAASAAMDELSVLYEETDVTGEFLLRCVAQNDQQLITAEVQVVLQAFNATEMDNTTVALTTAEDVIYTTSAPTTEPPQEDLAFGQGLPEELSVEIGDDVNLPCLVTGSPVPRVRWTVNGNVVSKAETGQSMAVLQIPDVEKDFEATCFAYNSFNYLTKTVKITVKEQSYVVTLNVAYRTNTRMDFKWTVERGDAGKVKNLMSHISYQDGQTVFKKALVSMERSLRARGLKEDTEYIFQLTGLDAGGNTLFDVSVQNSTLTKAALKDLPEPELYFEASEITPKRATLYWLMRNEDEARLDHFKLVLRLRSATGPLLTSFKRGPRSKSMLLSVVPNKVLYMHMEAVDKSGKPFLRSTMTITTPKKGRIPLVVGTSELLYTPTTTSAPEPTTVTSAASMTTVVTPTATVSSPPSFSTTAEKSAQTTAAADSAQTTAAEDSTQTTAAADSAQTTAAEDSTQTTANTSTSAYQHNRTPSYQHANTLEHQHISIPAHQHICTTSHQHTFTSVHQRTSPYSYSTAAFM</sequence>
<reference evidence="4 5" key="1">
    <citation type="journal article" date="2021" name="Elife">
        <title>Chloroplast acquisition without the gene transfer in kleptoplastic sea slugs, Plakobranchus ocellatus.</title>
        <authorList>
            <person name="Maeda T."/>
            <person name="Takahashi S."/>
            <person name="Yoshida T."/>
            <person name="Shimamura S."/>
            <person name="Takaki Y."/>
            <person name="Nagai Y."/>
            <person name="Toyoda A."/>
            <person name="Suzuki Y."/>
            <person name="Arimoto A."/>
            <person name="Ishii H."/>
            <person name="Satoh N."/>
            <person name="Nishiyama T."/>
            <person name="Hasebe M."/>
            <person name="Maruyama T."/>
            <person name="Minagawa J."/>
            <person name="Obokata J."/>
            <person name="Shigenobu S."/>
        </authorList>
    </citation>
    <scope>NUCLEOTIDE SEQUENCE [LARGE SCALE GENOMIC DNA]</scope>
</reference>
<dbReference type="EMBL" id="BLXT01000437">
    <property type="protein sequence ID" value="GFN77094.1"/>
    <property type="molecule type" value="Genomic_DNA"/>
</dbReference>
<keyword evidence="5" id="KW-1185">Reference proteome</keyword>
<dbReference type="SMART" id="SM00409">
    <property type="entry name" value="IG"/>
    <property type="match status" value="3"/>
</dbReference>
<feature type="domain" description="Ig-like" evidence="3">
    <location>
        <begin position="95"/>
        <end position="178"/>
    </location>
</feature>
<feature type="compositionally biased region" description="Low complexity" evidence="2">
    <location>
        <begin position="883"/>
        <end position="947"/>
    </location>
</feature>
<dbReference type="GO" id="GO:0098632">
    <property type="term" value="F:cell-cell adhesion mediator activity"/>
    <property type="evidence" value="ECO:0007669"/>
    <property type="project" value="TreeGrafter"/>
</dbReference>
<feature type="domain" description="Ig-like" evidence="3">
    <location>
        <begin position="558"/>
        <end position="644"/>
    </location>
</feature>
<accession>A0AAV3Y351</accession>
<dbReference type="SUPFAM" id="SSF48726">
    <property type="entry name" value="Immunoglobulin"/>
    <property type="match status" value="3"/>
</dbReference>
<dbReference type="GO" id="GO:0070593">
    <property type="term" value="P:dendrite self-avoidance"/>
    <property type="evidence" value="ECO:0007669"/>
    <property type="project" value="TreeGrafter"/>
</dbReference>
<dbReference type="PANTHER" id="PTHR10075">
    <property type="entry name" value="BASIGIN RELATED"/>
    <property type="match status" value="1"/>
</dbReference>
<dbReference type="GO" id="GO:0007411">
    <property type="term" value="P:axon guidance"/>
    <property type="evidence" value="ECO:0007669"/>
    <property type="project" value="TreeGrafter"/>
</dbReference>
<feature type="region of interest" description="Disordered" evidence="2">
    <location>
        <begin position="883"/>
        <end position="951"/>
    </location>
</feature>
<dbReference type="InterPro" id="IPR003961">
    <property type="entry name" value="FN3_dom"/>
</dbReference>
<evidence type="ECO:0000256" key="1">
    <source>
        <dbReference type="ARBA" id="ARBA00023319"/>
    </source>
</evidence>
<dbReference type="SMART" id="SM00408">
    <property type="entry name" value="IGc2"/>
    <property type="match status" value="2"/>
</dbReference>
<name>A0AAV3Y351_9GAST</name>
<organism evidence="4 5">
    <name type="scientific">Plakobranchus ocellatus</name>
    <dbReference type="NCBI Taxonomy" id="259542"/>
    <lineage>
        <taxon>Eukaryota</taxon>
        <taxon>Metazoa</taxon>
        <taxon>Spiralia</taxon>
        <taxon>Lophotrochozoa</taxon>
        <taxon>Mollusca</taxon>
        <taxon>Gastropoda</taxon>
        <taxon>Heterobranchia</taxon>
        <taxon>Euthyneura</taxon>
        <taxon>Panpulmonata</taxon>
        <taxon>Sacoglossa</taxon>
        <taxon>Placobranchoidea</taxon>
        <taxon>Plakobranchidae</taxon>
        <taxon>Plakobranchus</taxon>
    </lineage>
</organism>
<dbReference type="SMART" id="SM00060">
    <property type="entry name" value="FN3"/>
    <property type="match status" value="3"/>
</dbReference>
<evidence type="ECO:0000313" key="4">
    <source>
        <dbReference type="EMBL" id="GFN77094.1"/>
    </source>
</evidence>
<dbReference type="InterPro" id="IPR003598">
    <property type="entry name" value="Ig_sub2"/>
</dbReference>
<dbReference type="SUPFAM" id="SSF49265">
    <property type="entry name" value="Fibronectin type III"/>
    <property type="match status" value="2"/>
</dbReference>
<evidence type="ECO:0000256" key="2">
    <source>
        <dbReference type="SAM" id="MobiDB-lite"/>
    </source>
</evidence>
<dbReference type="Gene3D" id="2.60.40.10">
    <property type="entry name" value="Immunoglobulins"/>
    <property type="match status" value="4"/>
</dbReference>
<dbReference type="InterPro" id="IPR036179">
    <property type="entry name" value="Ig-like_dom_sf"/>
</dbReference>
<dbReference type="GO" id="GO:0007156">
    <property type="term" value="P:homophilic cell adhesion via plasma membrane adhesion molecules"/>
    <property type="evidence" value="ECO:0007669"/>
    <property type="project" value="TreeGrafter"/>
</dbReference>
<dbReference type="GO" id="GO:0030424">
    <property type="term" value="C:axon"/>
    <property type="evidence" value="ECO:0007669"/>
    <property type="project" value="TreeGrafter"/>
</dbReference>